<keyword evidence="4" id="KW-0479">Metal-binding</keyword>
<name>A0A927C802_9BACL</name>
<dbReference type="Gene3D" id="3.40.630.10">
    <property type="entry name" value="Zn peptidases"/>
    <property type="match status" value="1"/>
</dbReference>
<evidence type="ECO:0000256" key="2">
    <source>
        <dbReference type="ARBA" id="ARBA00006247"/>
    </source>
</evidence>
<evidence type="ECO:0000313" key="10">
    <source>
        <dbReference type="Proteomes" id="UP000639396"/>
    </source>
</evidence>
<dbReference type="GO" id="GO:0008270">
    <property type="term" value="F:zinc ion binding"/>
    <property type="evidence" value="ECO:0007669"/>
    <property type="project" value="InterPro"/>
</dbReference>
<evidence type="ECO:0000256" key="5">
    <source>
        <dbReference type="ARBA" id="ARBA00022801"/>
    </source>
</evidence>
<dbReference type="Proteomes" id="UP000639396">
    <property type="component" value="Unassembled WGS sequence"/>
</dbReference>
<dbReference type="Pfam" id="PF01546">
    <property type="entry name" value="Peptidase_M20"/>
    <property type="match status" value="1"/>
</dbReference>
<keyword evidence="10" id="KW-1185">Reference proteome</keyword>
<organism evidence="9 10">
    <name type="scientific">Paenibacillus oceani</name>
    <dbReference type="NCBI Taxonomy" id="2772510"/>
    <lineage>
        <taxon>Bacteria</taxon>
        <taxon>Bacillati</taxon>
        <taxon>Bacillota</taxon>
        <taxon>Bacilli</taxon>
        <taxon>Bacillales</taxon>
        <taxon>Paenibacillaceae</taxon>
        <taxon>Paenibacillus</taxon>
    </lineage>
</organism>
<dbReference type="GO" id="GO:0006508">
    <property type="term" value="P:proteolysis"/>
    <property type="evidence" value="ECO:0007669"/>
    <property type="project" value="UniProtKB-KW"/>
</dbReference>
<dbReference type="NCBIfam" id="TIGR01887">
    <property type="entry name" value="dipeptidaselike"/>
    <property type="match status" value="1"/>
</dbReference>
<evidence type="ECO:0000313" key="9">
    <source>
        <dbReference type="EMBL" id="MBD2861426.1"/>
    </source>
</evidence>
<gene>
    <name evidence="9" type="ORF">IDH45_05395</name>
</gene>
<dbReference type="GO" id="GO:0008777">
    <property type="term" value="F:acetylornithine deacetylase activity"/>
    <property type="evidence" value="ECO:0007669"/>
    <property type="project" value="TreeGrafter"/>
</dbReference>
<dbReference type="InterPro" id="IPR010964">
    <property type="entry name" value="M20A_pepV-rel"/>
</dbReference>
<accession>A0A927C802</accession>
<evidence type="ECO:0000256" key="6">
    <source>
        <dbReference type="ARBA" id="ARBA00022833"/>
    </source>
</evidence>
<dbReference type="InterPro" id="IPR002933">
    <property type="entry name" value="Peptidase_M20"/>
</dbReference>
<comment type="caution">
    <text evidence="9">The sequence shown here is derived from an EMBL/GenBank/DDBJ whole genome shotgun (WGS) entry which is preliminary data.</text>
</comment>
<dbReference type="RefSeq" id="WP_190925455.1">
    <property type="nucleotide sequence ID" value="NZ_JACXJA010000006.1"/>
</dbReference>
<dbReference type="Gene3D" id="3.30.70.360">
    <property type="match status" value="2"/>
</dbReference>
<evidence type="ECO:0000256" key="4">
    <source>
        <dbReference type="ARBA" id="ARBA00022723"/>
    </source>
</evidence>
<comment type="cofactor">
    <cofactor evidence="1">
        <name>Zn(2+)</name>
        <dbReference type="ChEBI" id="CHEBI:29105"/>
    </cofactor>
</comment>
<keyword evidence="8" id="KW-0482">Metalloprotease</keyword>
<sequence>MMNDTNGSVPVPVYTGPMSRYKDDIVRHTCELIRIRSVKEPELPGKPFGEGNWRALDYMLKLAESMGFAVSHTDGYAGHAEYGAGEEIAAVLVHLDTVHEGDGWNYDPFGGTVADGRIYGRGAADDKGPAVVALYALKALKDSGYVPRKRVRVIFGTNEESGMKDLDYYFAKEPLPSLAFAPDAGYPIYNVELGNMLVAFRWMRTEVDLAAGSRVAVLSFSGGIPIALIPKESGIVLGAEDEEGRKELGRIREAVSGMPNITAAWDGEGGDRLRIQSGSQPVQEAETGTANAVVNLMAAMRTANCRTNMDGLLRFLQERIGLESNGASLGISCEDDVSGKLVVYVKQVTTEEDRIVTVVSIRYPVTHSGERVIETVTELAGSYGLETDVIRHLHPVYVNPDHEVIRRLSRAYERVTGEKAELLRMGAGTYARKLRNNGVAFGAGLRGGVNNNIHAADEFVVIEDLMRHADICYQGLYEIAQE</sequence>
<dbReference type="InterPro" id="IPR050072">
    <property type="entry name" value="Peptidase_M20A"/>
</dbReference>
<dbReference type="EMBL" id="JACXJA010000006">
    <property type="protein sequence ID" value="MBD2861426.1"/>
    <property type="molecule type" value="Genomic_DNA"/>
</dbReference>
<evidence type="ECO:0000256" key="1">
    <source>
        <dbReference type="ARBA" id="ARBA00001947"/>
    </source>
</evidence>
<keyword evidence="3" id="KW-0645">Protease</keyword>
<dbReference type="GO" id="GO:0016805">
    <property type="term" value="F:dipeptidase activity"/>
    <property type="evidence" value="ECO:0007669"/>
    <property type="project" value="UniProtKB-KW"/>
</dbReference>
<evidence type="ECO:0000256" key="3">
    <source>
        <dbReference type="ARBA" id="ARBA00022670"/>
    </source>
</evidence>
<reference evidence="9" key="1">
    <citation type="submission" date="2020-09" db="EMBL/GenBank/DDBJ databases">
        <title>A novel bacterium of genus Paenibacillus, isolated from South China Sea.</title>
        <authorList>
            <person name="Huang H."/>
            <person name="Mo K."/>
            <person name="Hu Y."/>
        </authorList>
    </citation>
    <scope>NUCLEOTIDE SEQUENCE</scope>
    <source>
        <strain evidence="9">IB182363</strain>
    </source>
</reference>
<dbReference type="PROSITE" id="PS00759">
    <property type="entry name" value="ARGE_DAPE_CPG2_2"/>
    <property type="match status" value="1"/>
</dbReference>
<keyword evidence="5 9" id="KW-0378">Hydrolase</keyword>
<dbReference type="SUPFAM" id="SSF53187">
    <property type="entry name" value="Zn-dependent exopeptidases"/>
    <property type="match status" value="1"/>
</dbReference>
<dbReference type="PANTHER" id="PTHR43808:SF31">
    <property type="entry name" value="N-ACETYL-L-CITRULLINE DEACETYLASE"/>
    <property type="match status" value="1"/>
</dbReference>
<dbReference type="PANTHER" id="PTHR43808">
    <property type="entry name" value="ACETYLORNITHINE DEACETYLASE"/>
    <property type="match status" value="1"/>
</dbReference>
<dbReference type="GO" id="GO:0006526">
    <property type="term" value="P:L-arginine biosynthetic process"/>
    <property type="evidence" value="ECO:0007669"/>
    <property type="project" value="TreeGrafter"/>
</dbReference>
<dbReference type="GO" id="GO:0008237">
    <property type="term" value="F:metallopeptidase activity"/>
    <property type="evidence" value="ECO:0007669"/>
    <property type="project" value="UniProtKB-KW"/>
</dbReference>
<keyword evidence="7 9" id="KW-0224">Dipeptidase</keyword>
<dbReference type="InterPro" id="IPR036264">
    <property type="entry name" value="Bact_exopeptidase_dim_dom"/>
</dbReference>
<dbReference type="InterPro" id="IPR001261">
    <property type="entry name" value="ArgE/DapE_CS"/>
</dbReference>
<dbReference type="SUPFAM" id="SSF55031">
    <property type="entry name" value="Bacterial exopeptidase dimerisation domain"/>
    <property type="match status" value="1"/>
</dbReference>
<evidence type="ECO:0000256" key="7">
    <source>
        <dbReference type="ARBA" id="ARBA00022997"/>
    </source>
</evidence>
<dbReference type="EC" id="3.4.13.-" evidence="9"/>
<dbReference type="AlphaFoldDB" id="A0A927C802"/>
<keyword evidence="6" id="KW-0862">Zinc</keyword>
<protein>
    <submittedName>
        <fullName evidence="9">Sapep family Mn(2+)-dependent dipeptidase</fullName>
        <ecNumber evidence="9">3.4.13.-</ecNumber>
    </submittedName>
</protein>
<proteinExistence type="inferred from homology"/>
<comment type="similarity">
    <text evidence="2">Belongs to the peptidase M20A family.</text>
</comment>
<evidence type="ECO:0000256" key="8">
    <source>
        <dbReference type="ARBA" id="ARBA00023049"/>
    </source>
</evidence>